<organism evidence="2 3">
    <name type="scientific">Xanthomonas vasicola</name>
    <dbReference type="NCBI Taxonomy" id="56459"/>
    <lineage>
        <taxon>Bacteria</taxon>
        <taxon>Pseudomonadati</taxon>
        <taxon>Pseudomonadota</taxon>
        <taxon>Gammaproteobacteria</taxon>
        <taxon>Lysobacterales</taxon>
        <taxon>Lysobacteraceae</taxon>
        <taxon>Xanthomonas</taxon>
    </lineage>
</organism>
<feature type="transmembrane region" description="Helical" evidence="1">
    <location>
        <begin position="176"/>
        <end position="203"/>
    </location>
</feature>
<gene>
    <name evidence="2" type="ORF">FQK01_24145</name>
</gene>
<accession>A0ABD7S3I7</accession>
<evidence type="ECO:0000313" key="2">
    <source>
        <dbReference type="EMBL" id="TWQ47125.1"/>
    </source>
</evidence>
<feature type="transmembrane region" description="Helical" evidence="1">
    <location>
        <begin position="12"/>
        <end position="36"/>
    </location>
</feature>
<feature type="transmembrane region" description="Helical" evidence="1">
    <location>
        <begin position="69"/>
        <end position="89"/>
    </location>
</feature>
<dbReference type="Proteomes" id="UP000320455">
    <property type="component" value="Unassembled WGS sequence"/>
</dbReference>
<comment type="caution">
    <text evidence="2">The sequence shown here is derived from an EMBL/GenBank/DDBJ whole genome shotgun (WGS) entry which is preliminary data.</text>
</comment>
<keyword evidence="1" id="KW-0472">Membrane</keyword>
<evidence type="ECO:0000256" key="1">
    <source>
        <dbReference type="SAM" id="Phobius"/>
    </source>
</evidence>
<reference evidence="3" key="1">
    <citation type="journal article" date="2020" name="Phytopathology">
        <title>Genomic acquisitions in emerging populations of Xanthomonas vasicola pv. vasculorum infecting corn in the U.S. and Argentina.</title>
        <authorList>
            <person name="Perez-Quintero A.L."/>
        </authorList>
    </citation>
    <scope>NUCLEOTIDE SEQUENCE [LARGE SCALE GENOMIC DNA]</scope>
    <source>
        <strain evidence="3">Xvh-L</strain>
    </source>
</reference>
<dbReference type="RefSeq" id="WP_125523513.1">
    <property type="nucleotide sequence ID" value="NZ_JAUPCK020000010.1"/>
</dbReference>
<dbReference type="EMBL" id="VOCK01000159">
    <property type="protein sequence ID" value="TWQ47125.1"/>
    <property type="molecule type" value="Genomic_DNA"/>
</dbReference>
<keyword evidence="1" id="KW-0812">Transmembrane</keyword>
<proteinExistence type="predicted"/>
<keyword evidence="3" id="KW-1185">Reference proteome</keyword>
<feature type="transmembrane region" description="Helical" evidence="1">
    <location>
        <begin position="209"/>
        <end position="231"/>
    </location>
</feature>
<sequence length="253" mass="28172">MDQLIAKIGNLGYEILGIFFPGLVLILFSIFGWWSIGPMASVWSQDFLPEAQIKEISGFLSVLNESVQFGMLAFILTVAYFCGHALHWISRGGPRLDSPGPLKRLRLSLIFKVPKPKADYHSPLDPVFKEAKAALGFADDASWREYYPVAKSFLAKNLQSSLAPVFQNKYTLHRSLALAAVVWFWGGVVETLISLLMVCLGGFPPPKWIPLGFSIPISASLVIGFSGSYSYNWLLWGDALISEVYMYKKVKDV</sequence>
<evidence type="ECO:0000313" key="3">
    <source>
        <dbReference type="Proteomes" id="UP000320455"/>
    </source>
</evidence>
<name>A0ABD7S3I7_XANVA</name>
<keyword evidence="1" id="KW-1133">Transmembrane helix</keyword>
<protein>
    <submittedName>
        <fullName evidence="2">Uncharacterized protein</fullName>
    </submittedName>
</protein>
<dbReference type="AlphaFoldDB" id="A0ABD7S3I7"/>